<sequence length="121" mass="13121">MRILLTARGAESGGDELRAMRRWLVAEEEFRGRVELVEAPVVPGHLGPALDALSVLLGSSSGALATMLVEFLRTRKGRVEVTVTRSDGAAVTLNAERVRDMSPAKMAEFTAEVSRTLRDVD</sequence>
<accession>A0A4R6J7S1</accession>
<evidence type="ECO:0000313" key="1">
    <source>
        <dbReference type="EMBL" id="TDO31569.1"/>
    </source>
</evidence>
<keyword evidence="2" id="KW-1185">Reference proteome</keyword>
<comment type="caution">
    <text evidence="1">The sequence shown here is derived from an EMBL/GenBank/DDBJ whole genome shotgun (WGS) entry which is preliminary data.</text>
</comment>
<organism evidence="1 2">
    <name type="scientific">Paractinoplanes brasiliensis</name>
    <dbReference type="NCBI Taxonomy" id="52695"/>
    <lineage>
        <taxon>Bacteria</taxon>
        <taxon>Bacillati</taxon>
        <taxon>Actinomycetota</taxon>
        <taxon>Actinomycetes</taxon>
        <taxon>Micromonosporales</taxon>
        <taxon>Micromonosporaceae</taxon>
        <taxon>Paractinoplanes</taxon>
    </lineage>
</organism>
<dbReference type="Proteomes" id="UP000294901">
    <property type="component" value="Unassembled WGS sequence"/>
</dbReference>
<evidence type="ECO:0000313" key="2">
    <source>
        <dbReference type="Proteomes" id="UP000294901"/>
    </source>
</evidence>
<proteinExistence type="predicted"/>
<dbReference type="RefSeq" id="WP_133877652.1">
    <property type="nucleotide sequence ID" value="NZ_BOMD01000080.1"/>
</dbReference>
<dbReference type="Pfam" id="PF19953">
    <property type="entry name" value="EACC1"/>
    <property type="match status" value="1"/>
</dbReference>
<protein>
    <submittedName>
        <fullName evidence="1">Uncharacterized protein</fullName>
    </submittedName>
</protein>
<gene>
    <name evidence="1" type="ORF">C8E87_6995</name>
</gene>
<dbReference type="EMBL" id="SNWR01000002">
    <property type="protein sequence ID" value="TDO31569.1"/>
    <property type="molecule type" value="Genomic_DNA"/>
</dbReference>
<dbReference type="InterPro" id="IPR045428">
    <property type="entry name" value="EACC1"/>
</dbReference>
<dbReference type="OrthoDB" id="3400184at2"/>
<name>A0A4R6J7S1_9ACTN</name>
<reference evidence="1 2" key="1">
    <citation type="submission" date="2019-03" db="EMBL/GenBank/DDBJ databases">
        <title>Sequencing the genomes of 1000 actinobacteria strains.</title>
        <authorList>
            <person name="Klenk H.-P."/>
        </authorList>
    </citation>
    <scope>NUCLEOTIDE SEQUENCE [LARGE SCALE GENOMIC DNA]</scope>
    <source>
        <strain evidence="1 2">DSM 43805</strain>
    </source>
</reference>
<dbReference type="AlphaFoldDB" id="A0A4R6J7S1"/>